<dbReference type="EMBL" id="CM018211">
    <property type="protein sequence ID" value="KAB2063764.1"/>
    <property type="molecule type" value="Genomic_DNA"/>
</dbReference>
<dbReference type="GO" id="GO:0080188">
    <property type="term" value="P:gene silencing by siRNA-directed DNA methylation"/>
    <property type="evidence" value="ECO:0007669"/>
    <property type="project" value="InterPro"/>
</dbReference>
<dbReference type="InterPro" id="IPR036319">
    <property type="entry name" value="RDM1_sf"/>
</dbReference>
<evidence type="ECO:0000256" key="1">
    <source>
        <dbReference type="SAM" id="MobiDB-lite"/>
    </source>
</evidence>
<sequence>MLKRFYPPKNDHLSLSNSETESDDELDSHIPDRHLNRKSRINNRQKSIKKEYKRSNYKKEITVLNGESSQDKEAFKKEPENEVIKGAKKYQEYMKKFPVPEPISVSVSLEPSSFVTWEKLGESMKQKYEQPLHYLTQILLKQWDESSGNGINNNNIEVMIMKKKPIGNVIDPCTAEETQQQHIHKHFSISILVVMTSSGESSSRRNATMVDAESEQLSPLSKITLQNVKNRPYQKKNRKLPGGSVRYFDNSNPRYSWLLNGWLAEERRVPSGRLYRYFYDPVGRQYRTKTKVLCAWEKMGVIFIHP</sequence>
<evidence type="ECO:0000313" key="3">
    <source>
        <dbReference type="Proteomes" id="UP000327439"/>
    </source>
</evidence>
<dbReference type="InterPro" id="IPR015270">
    <property type="entry name" value="RDM1_plant"/>
</dbReference>
<dbReference type="Pfam" id="PF09187">
    <property type="entry name" value="RdDM_RDM1"/>
    <property type="match status" value="1"/>
</dbReference>
<proteinExistence type="predicted"/>
<reference evidence="3" key="1">
    <citation type="journal article" date="2020" name="Nat. Genet.">
        <title>Genomic diversifications of five Gossypium allopolyploid species and their impact on cotton improvement.</title>
        <authorList>
            <person name="Chen Z.J."/>
            <person name="Sreedasyam A."/>
            <person name="Ando A."/>
            <person name="Song Q."/>
            <person name="De Santiago L.M."/>
            <person name="Hulse-Kemp A.M."/>
            <person name="Ding M."/>
            <person name="Ye W."/>
            <person name="Kirkbride R.C."/>
            <person name="Jenkins J."/>
            <person name="Plott C."/>
            <person name="Lovell J."/>
            <person name="Lin Y.M."/>
            <person name="Vaughn R."/>
            <person name="Liu B."/>
            <person name="Simpson S."/>
            <person name="Scheffler B.E."/>
            <person name="Wen L."/>
            <person name="Saski C.A."/>
            <person name="Grover C.E."/>
            <person name="Hu G."/>
            <person name="Conover J.L."/>
            <person name="Carlson J.W."/>
            <person name="Shu S."/>
            <person name="Boston L.B."/>
            <person name="Williams M."/>
            <person name="Peterson D.G."/>
            <person name="McGee K."/>
            <person name="Jones D.C."/>
            <person name="Wendel J.F."/>
            <person name="Stelly D.M."/>
            <person name="Grimwood J."/>
            <person name="Schmutz J."/>
        </authorList>
    </citation>
    <scope>NUCLEOTIDE SEQUENCE [LARGE SCALE GENOMIC DNA]</scope>
    <source>
        <strain evidence="3">cv. 3-79</strain>
    </source>
</reference>
<name>A0A5J5U8Y4_GOSBA</name>
<keyword evidence="3" id="KW-1185">Reference proteome</keyword>
<feature type="region of interest" description="Disordered" evidence="1">
    <location>
        <begin position="1"/>
        <end position="52"/>
    </location>
</feature>
<evidence type="ECO:0000313" key="2">
    <source>
        <dbReference type="EMBL" id="KAB2063764.1"/>
    </source>
</evidence>
<feature type="compositionally biased region" description="Basic residues" evidence="1">
    <location>
        <begin position="35"/>
        <end position="47"/>
    </location>
</feature>
<evidence type="ECO:0008006" key="4">
    <source>
        <dbReference type="Google" id="ProtNLM"/>
    </source>
</evidence>
<dbReference type="PANTHER" id="PTHR36366:SF1">
    <property type="entry name" value="PROTEIN RDM1"/>
    <property type="match status" value="1"/>
</dbReference>
<dbReference type="Proteomes" id="UP000327439">
    <property type="component" value="Chromosome A10"/>
</dbReference>
<dbReference type="GO" id="GO:0000419">
    <property type="term" value="C:RNA polymerase V complex"/>
    <property type="evidence" value="ECO:0007669"/>
    <property type="project" value="TreeGrafter"/>
</dbReference>
<dbReference type="SUPFAM" id="SSF109920">
    <property type="entry name" value="Hypothetical protein At3g22680"/>
    <property type="match status" value="1"/>
</dbReference>
<protein>
    <recommendedName>
        <fullName evidence="4">MBD domain-containing protein</fullName>
    </recommendedName>
</protein>
<dbReference type="Gene3D" id="1.20.120.690">
    <property type="entry name" value="RDM1 protein domain"/>
    <property type="match status" value="1"/>
</dbReference>
<gene>
    <name evidence="2" type="ORF">ES319_A10G240200v1</name>
</gene>
<dbReference type="OrthoDB" id="1001247at2759"/>
<dbReference type="PANTHER" id="PTHR36366">
    <property type="entry name" value="PROTEIN RDM1"/>
    <property type="match status" value="1"/>
</dbReference>
<dbReference type="AlphaFoldDB" id="A0A5J5U8Y4"/>
<organism evidence="2 3">
    <name type="scientific">Gossypium barbadense</name>
    <name type="common">Sea Island cotton</name>
    <name type="synonym">Hibiscus barbadensis</name>
    <dbReference type="NCBI Taxonomy" id="3634"/>
    <lineage>
        <taxon>Eukaryota</taxon>
        <taxon>Viridiplantae</taxon>
        <taxon>Streptophyta</taxon>
        <taxon>Embryophyta</taxon>
        <taxon>Tracheophyta</taxon>
        <taxon>Spermatophyta</taxon>
        <taxon>Magnoliopsida</taxon>
        <taxon>eudicotyledons</taxon>
        <taxon>Gunneridae</taxon>
        <taxon>Pentapetalae</taxon>
        <taxon>rosids</taxon>
        <taxon>malvids</taxon>
        <taxon>Malvales</taxon>
        <taxon>Malvaceae</taxon>
        <taxon>Malvoideae</taxon>
        <taxon>Gossypium</taxon>
    </lineage>
</organism>
<accession>A0A5J5U8Y4</accession>